<feature type="domain" description="Sec39" evidence="5">
    <location>
        <begin position="175"/>
        <end position="425"/>
    </location>
</feature>
<evidence type="ECO:0000259" key="5">
    <source>
        <dbReference type="Pfam" id="PF08314"/>
    </source>
</evidence>
<dbReference type="PANTHER" id="PTHR15922">
    <property type="entry name" value="NEUROBLASTOMA-AMPLIFIED SEQUENCE"/>
    <property type="match status" value="1"/>
</dbReference>
<evidence type="ECO:0000256" key="2">
    <source>
        <dbReference type="ARBA" id="ARBA00022448"/>
    </source>
</evidence>
<dbReference type="PANTHER" id="PTHR15922:SF2">
    <property type="entry name" value="NBAS SUBUNIT OF NRZ TETHERING COMPLEX"/>
    <property type="match status" value="1"/>
</dbReference>
<comment type="caution">
    <text evidence="6">The sequence shown here is derived from an EMBL/GenBank/DDBJ whole genome shotgun (WGS) entry which is preliminary data.</text>
</comment>
<keyword evidence="7" id="KW-1185">Reference proteome</keyword>
<gene>
    <name evidence="6" type="ORF">NP493_1055g01018</name>
</gene>
<dbReference type="Proteomes" id="UP001209878">
    <property type="component" value="Unassembled WGS sequence"/>
</dbReference>
<name>A0AAD9NK46_RIDPI</name>
<sequence>METLVYECHIDDTLTFEDMKTMPLIDRLRLMMSCSSEEMYIKNVKRWLLPFLQRCNHTNDGCSDRLMVKYLISMAKIDLGLCLKIFRASKADQPDPIIDSEMLLITVALECIYACESTDQLSNAFAVLECLPERGFGTTSKLLQELHNQVDELECQLSAAEILENNDLSHTIAFIRDTQNDAEEAKKLFTKLTRVAGRKTPALRARQWKMLLADLLALQEKVYHCIKPSTCYEIFVESLLCSGRLDNIQLAGEMVQKSCHQDSDHLHQSSADSPEGAPVWKVPYERAVELVLMAAQEYFDSSANLTDSSMDLARACLNVITDVPQSVLNELDLIQSLSLLNGFGVNILPIQVRMCSDRLELIQKAVDSKPFTYKNSQRLLRLGELLRVGGSSDVERHGRVLKVIAQVALKVQDFSVAYENCYRLMEMGYPDIWPECKELAEAEQFRDIPAKLELLCFAITYCTPKMIEPILRAKCLLETQVNFFRDHFLHGVFSLQVADSKNQSPGDSPFSARGAIRQTKEILSSTNKATRAALLHVSDTRWWTKTLTSLSTAKHERGSEMDDGNRKLERQGCHPFYESVIDGCYSNRVEADYQHYQVPSSGSGLSENILRAGKLEETLTEGRATHPASEVLQQLAEDNLSRDSSLGLAFLLSLPQVITDSVLSLAFLLSLPQVITDSVLSLAFLLSLPQVITDSVLSLAFLLSLPQVITDSVLSLAFLLSLPQVITDSVLSLAFLLSLPQPVDADQCFMKHPTTAVSLQLAMYYYALQIYKTLPQESTPHPDAVYLHSPGDVTKRSLKLAKKYQAEKTSDIEFDPVMSPLADKLLSYNERLMDFAQAQTLQTLNRGIDTCRFAEDAEYRKETILGLAMSLETSVCDTAVSLAQRYNVPLWHVYMTHLEFLFDSGLSTDEIDTRIKQENLLPTLTSCPEEFHARMNKYIYPSIAGTDHEALVHYFSLLDSCPLEPQDTGSVPPITHVKLLRKIKTVASDLDYKKLVDGKMRPLDVICPILNTENVNTLAKLASKIPDKTGGFLHASVVYCAWAVKLFWEGDPAAKKKREVTSTVRATTCVVEVLVHP</sequence>
<keyword evidence="4" id="KW-0653">Protein transport</keyword>
<proteinExistence type="predicted"/>
<dbReference type="InterPro" id="IPR013244">
    <property type="entry name" value="Sec39_domain"/>
</dbReference>
<reference evidence="6" key="1">
    <citation type="journal article" date="2023" name="Mol. Biol. Evol.">
        <title>Third-Generation Sequencing Reveals the Adaptive Role of the Epigenome in Three Deep-Sea Polychaetes.</title>
        <authorList>
            <person name="Perez M."/>
            <person name="Aroh O."/>
            <person name="Sun Y."/>
            <person name="Lan Y."/>
            <person name="Juniper S.K."/>
            <person name="Young C.R."/>
            <person name="Angers B."/>
            <person name="Qian P.Y."/>
        </authorList>
    </citation>
    <scope>NUCLEOTIDE SEQUENCE</scope>
    <source>
        <strain evidence="6">R07B-5</strain>
    </source>
</reference>
<dbReference type="Pfam" id="PF08314">
    <property type="entry name" value="Sec39"/>
    <property type="match status" value="1"/>
</dbReference>
<keyword evidence="2" id="KW-0813">Transport</keyword>
<dbReference type="GO" id="GO:0070939">
    <property type="term" value="C:Dsl1/NZR complex"/>
    <property type="evidence" value="ECO:0007669"/>
    <property type="project" value="TreeGrafter"/>
</dbReference>
<dbReference type="GO" id="GO:0015031">
    <property type="term" value="P:protein transport"/>
    <property type="evidence" value="ECO:0007669"/>
    <property type="project" value="UniProtKB-KW"/>
</dbReference>
<evidence type="ECO:0000256" key="4">
    <source>
        <dbReference type="ARBA" id="ARBA00022927"/>
    </source>
</evidence>
<dbReference type="GO" id="GO:0000149">
    <property type="term" value="F:SNARE binding"/>
    <property type="evidence" value="ECO:0007669"/>
    <property type="project" value="TreeGrafter"/>
</dbReference>
<organism evidence="6 7">
    <name type="scientific">Ridgeia piscesae</name>
    <name type="common">Tubeworm</name>
    <dbReference type="NCBI Taxonomy" id="27915"/>
    <lineage>
        <taxon>Eukaryota</taxon>
        <taxon>Metazoa</taxon>
        <taxon>Spiralia</taxon>
        <taxon>Lophotrochozoa</taxon>
        <taxon>Annelida</taxon>
        <taxon>Polychaeta</taxon>
        <taxon>Sedentaria</taxon>
        <taxon>Canalipalpata</taxon>
        <taxon>Sabellida</taxon>
        <taxon>Siboglinidae</taxon>
        <taxon>Ridgeia</taxon>
    </lineage>
</organism>
<dbReference type="GO" id="GO:0006890">
    <property type="term" value="P:retrograde vesicle-mediated transport, Golgi to endoplasmic reticulum"/>
    <property type="evidence" value="ECO:0007669"/>
    <property type="project" value="InterPro"/>
</dbReference>
<dbReference type="EMBL" id="JAODUO010001056">
    <property type="protein sequence ID" value="KAK2171518.1"/>
    <property type="molecule type" value="Genomic_DNA"/>
</dbReference>
<keyword evidence="3" id="KW-0256">Endoplasmic reticulum</keyword>
<evidence type="ECO:0000313" key="6">
    <source>
        <dbReference type="EMBL" id="KAK2171518.1"/>
    </source>
</evidence>
<dbReference type="AlphaFoldDB" id="A0AAD9NK46"/>
<evidence type="ECO:0000256" key="3">
    <source>
        <dbReference type="ARBA" id="ARBA00022824"/>
    </source>
</evidence>
<comment type="subcellular location">
    <subcellularLocation>
        <location evidence="1">Endoplasmic reticulum</location>
    </subcellularLocation>
</comment>
<evidence type="ECO:0000256" key="1">
    <source>
        <dbReference type="ARBA" id="ARBA00004240"/>
    </source>
</evidence>
<protein>
    <recommendedName>
        <fullName evidence="5">Sec39 domain-containing protein</fullName>
    </recommendedName>
</protein>
<evidence type="ECO:0000313" key="7">
    <source>
        <dbReference type="Proteomes" id="UP001209878"/>
    </source>
</evidence>
<accession>A0AAD9NK46</accession>